<dbReference type="OrthoDB" id="8421706at2"/>
<accession>A0A1G9CAP4</accession>
<gene>
    <name evidence="2" type="ORF">SAMN05421806_10833</name>
</gene>
<dbReference type="STRING" id="417292.SAMN05421806_10833"/>
<dbReference type="EMBL" id="FNFF01000008">
    <property type="protein sequence ID" value="SDK48729.1"/>
    <property type="molecule type" value="Genomic_DNA"/>
</dbReference>
<evidence type="ECO:0000313" key="2">
    <source>
        <dbReference type="EMBL" id="SDK48729.1"/>
    </source>
</evidence>
<protein>
    <submittedName>
        <fullName evidence="2">Uncharacterized protein</fullName>
    </submittedName>
</protein>
<organism evidence="2 3">
    <name type="scientific">Streptomyces indicus</name>
    <dbReference type="NCBI Taxonomy" id="417292"/>
    <lineage>
        <taxon>Bacteria</taxon>
        <taxon>Bacillati</taxon>
        <taxon>Actinomycetota</taxon>
        <taxon>Actinomycetes</taxon>
        <taxon>Kitasatosporales</taxon>
        <taxon>Streptomycetaceae</taxon>
        <taxon>Streptomyces</taxon>
    </lineage>
</organism>
<proteinExistence type="predicted"/>
<dbReference type="Proteomes" id="UP000199155">
    <property type="component" value="Unassembled WGS sequence"/>
</dbReference>
<evidence type="ECO:0000256" key="1">
    <source>
        <dbReference type="SAM" id="MobiDB-lite"/>
    </source>
</evidence>
<name>A0A1G9CAP4_9ACTN</name>
<dbReference type="RefSeq" id="WP_093612276.1">
    <property type="nucleotide sequence ID" value="NZ_FNFF01000008.1"/>
</dbReference>
<reference evidence="2 3" key="1">
    <citation type="submission" date="2016-10" db="EMBL/GenBank/DDBJ databases">
        <authorList>
            <person name="de Groot N.N."/>
        </authorList>
    </citation>
    <scope>NUCLEOTIDE SEQUENCE [LARGE SCALE GENOMIC DNA]</scope>
    <source>
        <strain evidence="2 3">CGMCC 4.5727</strain>
    </source>
</reference>
<sequence length="146" mass="15842">MTLEPDTGHTPPSAPPAWIPTSCTLPTEARPLRLAEWDALFSTHLRSLTHPDPCHLRLTLKPAPEAEAFSELAHHVRDLTDHEAACCSFFTFTVTTELAAKAVHLEVAVDEPHAPVLTALRHRAAAAAPGLLSTARETQPSHRPDS</sequence>
<feature type="region of interest" description="Disordered" evidence="1">
    <location>
        <begin position="1"/>
        <end position="20"/>
    </location>
</feature>
<keyword evidence="3" id="KW-1185">Reference proteome</keyword>
<dbReference type="AlphaFoldDB" id="A0A1G9CAP4"/>
<evidence type="ECO:0000313" key="3">
    <source>
        <dbReference type="Proteomes" id="UP000199155"/>
    </source>
</evidence>